<comment type="caution">
    <text evidence="1">The sequence shown here is derived from an EMBL/GenBank/DDBJ whole genome shotgun (WGS) entry which is preliminary data.</text>
</comment>
<keyword evidence="2" id="KW-1185">Reference proteome</keyword>
<proteinExistence type="predicted"/>
<protein>
    <submittedName>
        <fullName evidence="1">Uncharacterized protein</fullName>
    </submittedName>
</protein>
<accession>A0A7J8I8C6</accession>
<dbReference type="EMBL" id="JACASF010000004">
    <property type="protein sequence ID" value="KAF6480906.1"/>
    <property type="molecule type" value="Genomic_DNA"/>
</dbReference>
<dbReference type="AlphaFoldDB" id="A0A7J8I8C6"/>
<reference evidence="1 2" key="1">
    <citation type="journal article" date="2020" name="Nature">
        <title>Six reference-quality genomes reveal evolution of bat adaptations.</title>
        <authorList>
            <person name="Jebb D."/>
            <person name="Huang Z."/>
            <person name="Pippel M."/>
            <person name="Hughes G.M."/>
            <person name="Lavrichenko K."/>
            <person name="Devanna P."/>
            <person name="Winkler S."/>
            <person name="Jermiin L.S."/>
            <person name="Skirmuntt E.C."/>
            <person name="Katzourakis A."/>
            <person name="Burkitt-Gray L."/>
            <person name="Ray D.A."/>
            <person name="Sullivan K.A.M."/>
            <person name="Roscito J.G."/>
            <person name="Kirilenko B.M."/>
            <person name="Davalos L.M."/>
            <person name="Corthals A.P."/>
            <person name="Power M.L."/>
            <person name="Jones G."/>
            <person name="Ransome R.D."/>
            <person name="Dechmann D.K.N."/>
            <person name="Locatelli A.G."/>
            <person name="Puechmaille S.J."/>
            <person name="Fedrigo O."/>
            <person name="Jarvis E.D."/>
            <person name="Hiller M."/>
            <person name="Vernes S.C."/>
            <person name="Myers E.W."/>
            <person name="Teeling E.C."/>
        </authorList>
    </citation>
    <scope>NUCLEOTIDE SEQUENCE [LARGE SCALE GENOMIC DNA]</scope>
    <source>
        <strain evidence="1">MMolMol1</strain>
        <tissue evidence="1">Muscle</tissue>
    </source>
</reference>
<dbReference type="InParanoid" id="A0A7J8I8C6"/>
<organism evidence="1 2">
    <name type="scientific">Molossus molossus</name>
    <name type="common">Pallas' mastiff bat</name>
    <name type="synonym">Vespertilio molossus</name>
    <dbReference type="NCBI Taxonomy" id="27622"/>
    <lineage>
        <taxon>Eukaryota</taxon>
        <taxon>Metazoa</taxon>
        <taxon>Chordata</taxon>
        <taxon>Craniata</taxon>
        <taxon>Vertebrata</taxon>
        <taxon>Euteleostomi</taxon>
        <taxon>Mammalia</taxon>
        <taxon>Eutheria</taxon>
        <taxon>Laurasiatheria</taxon>
        <taxon>Chiroptera</taxon>
        <taxon>Yangochiroptera</taxon>
        <taxon>Molossidae</taxon>
        <taxon>Molossus</taxon>
    </lineage>
</organism>
<gene>
    <name evidence="1" type="ORF">HJG59_010700</name>
</gene>
<sequence>MPSMLLGPPLAEEGIFVLEIVPEGGAAVANHVSIFKSQVQFIHFHTFKWGLLVRGLTGISESGFGCAIDSNSLSLVKNVHLALTSLAHQLERQPADQRVLGSVPARGMYQKKKMSTLVWHASTSLSLFTEG</sequence>
<evidence type="ECO:0000313" key="1">
    <source>
        <dbReference type="EMBL" id="KAF6480906.1"/>
    </source>
</evidence>
<name>A0A7J8I8C6_MOLMO</name>
<dbReference type="Proteomes" id="UP000550707">
    <property type="component" value="Unassembled WGS sequence"/>
</dbReference>
<evidence type="ECO:0000313" key="2">
    <source>
        <dbReference type="Proteomes" id="UP000550707"/>
    </source>
</evidence>